<accession>A0A8J8NL45</accession>
<sequence length="311" mass="36143">MPQFTIKQCQACSSLGGPSLCNDHIGVPFGQDIKLCNACSRKELCQEHFDRLTELSTRSQAGSSKSAYEEREQMMKGQVIDVDTMPGQIIRHQEAPKLETDISKERVEVHQETPLIETHLQQPIVKEHQRDILHEHHQNVEIEHHKQVVHEHHQPVIHEHIQPVIYQESITEIHKPIIHEQHQDVIHEIHMPVIHEQHRDLVSDEYRGPIIQEQQMQPIVQTEVMAPRVESETMKPILLEETYQDQRHVVEQSLHQEQQQHPITLVKSVDVVMPPQPEYVPVNIIVPEEKGFGDKIMDIFSDIKHSVTENR</sequence>
<protein>
    <submittedName>
        <fullName evidence="1">Uncharacterized protein</fullName>
    </submittedName>
</protein>
<dbReference type="Proteomes" id="UP000785679">
    <property type="component" value="Unassembled WGS sequence"/>
</dbReference>
<evidence type="ECO:0000313" key="2">
    <source>
        <dbReference type="Proteomes" id="UP000785679"/>
    </source>
</evidence>
<evidence type="ECO:0000313" key="1">
    <source>
        <dbReference type="EMBL" id="TNV77273.1"/>
    </source>
</evidence>
<name>A0A8J8NL45_HALGN</name>
<proteinExistence type="predicted"/>
<reference evidence="1" key="1">
    <citation type="submission" date="2019-06" db="EMBL/GenBank/DDBJ databases">
        <authorList>
            <person name="Zheng W."/>
        </authorList>
    </citation>
    <scope>NUCLEOTIDE SEQUENCE</scope>
    <source>
        <strain evidence="1">QDHG01</strain>
    </source>
</reference>
<keyword evidence="2" id="KW-1185">Reference proteome</keyword>
<gene>
    <name evidence="1" type="ORF">FGO68_gene12739</name>
</gene>
<comment type="caution">
    <text evidence="1">The sequence shown here is derived from an EMBL/GenBank/DDBJ whole genome shotgun (WGS) entry which is preliminary data.</text>
</comment>
<dbReference type="OrthoDB" id="10656106at2759"/>
<dbReference type="EMBL" id="RRYP01012194">
    <property type="protein sequence ID" value="TNV77273.1"/>
    <property type="molecule type" value="Genomic_DNA"/>
</dbReference>
<organism evidence="1 2">
    <name type="scientific">Halteria grandinella</name>
    <dbReference type="NCBI Taxonomy" id="5974"/>
    <lineage>
        <taxon>Eukaryota</taxon>
        <taxon>Sar</taxon>
        <taxon>Alveolata</taxon>
        <taxon>Ciliophora</taxon>
        <taxon>Intramacronucleata</taxon>
        <taxon>Spirotrichea</taxon>
        <taxon>Stichotrichia</taxon>
        <taxon>Sporadotrichida</taxon>
        <taxon>Halteriidae</taxon>
        <taxon>Halteria</taxon>
    </lineage>
</organism>
<dbReference type="AlphaFoldDB" id="A0A8J8NL45"/>